<evidence type="ECO:0000313" key="2">
    <source>
        <dbReference type="Proteomes" id="UP000287651"/>
    </source>
</evidence>
<reference evidence="1 2" key="1">
    <citation type="journal article" date="2014" name="Agronomy (Basel)">
        <title>A Draft Genome Sequence for Ensete ventricosum, the Drought-Tolerant Tree Against Hunger.</title>
        <authorList>
            <person name="Harrison J."/>
            <person name="Moore K.A."/>
            <person name="Paszkiewicz K."/>
            <person name="Jones T."/>
            <person name="Grant M."/>
            <person name="Ambacheew D."/>
            <person name="Muzemil S."/>
            <person name="Studholme D.J."/>
        </authorList>
    </citation>
    <scope>NUCLEOTIDE SEQUENCE [LARGE SCALE GENOMIC DNA]</scope>
</reference>
<dbReference type="GO" id="GO:0051457">
    <property type="term" value="P:maintenance of protein location in nucleus"/>
    <property type="evidence" value="ECO:0007669"/>
    <property type="project" value="TreeGrafter"/>
</dbReference>
<name>A0A427AC55_ENSVE</name>
<sequence>MTSDLDDEAEKLSYECRRISSIKQQEVQQLDESRYKVTEEVAHEFEGYGDYTISALGKNSLEQLDTQIEDLVLYANDMAPLALVPSSICGAMVKMVHWLQGDQPFIGKESEQYFSMLMLQEGIMASASVY</sequence>
<proteinExistence type="predicted"/>
<dbReference type="Proteomes" id="UP000287651">
    <property type="component" value="Unassembled WGS sequence"/>
</dbReference>
<dbReference type="GO" id="GO:0061608">
    <property type="term" value="F:nuclear import signal receptor activity"/>
    <property type="evidence" value="ECO:0007669"/>
    <property type="project" value="TreeGrafter"/>
</dbReference>
<dbReference type="GO" id="GO:0005737">
    <property type="term" value="C:cytoplasm"/>
    <property type="evidence" value="ECO:0007669"/>
    <property type="project" value="TreeGrafter"/>
</dbReference>
<comment type="caution">
    <text evidence="1">The sequence shown here is derived from an EMBL/GenBank/DDBJ whole genome shotgun (WGS) entry which is preliminary data.</text>
</comment>
<dbReference type="GO" id="GO:0016607">
    <property type="term" value="C:nuclear speck"/>
    <property type="evidence" value="ECO:0007669"/>
    <property type="project" value="TreeGrafter"/>
</dbReference>
<dbReference type="GO" id="GO:0009639">
    <property type="term" value="P:response to red or far red light"/>
    <property type="evidence" value="ECO:0007669"/>
    <property type="project" value="InterPro"/>
</dbReference>
<accession>A0A427AC55</accession>
<organism evidence="1 2">
    <name type="scientific">Ensete ventricosum</name>
    <name type="common">Abyssinian banana</name>
    <name type="synonym">Musa ensete</name>
    <dbReference type="NCBI Taxonomy" id="4639"/>
    <lineage>
        <taxon>Eukaryota</taxon>
        <taxon>Viridiplantae</taxon>
        <taxon>Streptophyta</taxon>
        <taxon>Embryophyta</taxon>
        <taxon>Tracheophyta</taxon>
        <taxon>Spermatophyta</taxon>
        <taxon>Magnoliopsida</taxon>
        <taxon>Liliopsida</taxon>
        <taxon>Zingiberales</taxon>
        <taxon>Musaceae</taxon>
        <taxon>Ensete</taxon>
    </lineage>
</organism>
<dbReference type="PANTHER" id="PTHR37723:SF1">
    <property type="entry name" value="PROTEIN FAR-RED-ELONGATED HYPOCOTYL 1-LIKE"/>
    <property type="match status" value="1"/>
</dbReference>
<gene>
    <name evidence="1" type="ORF">B296_00013530</name>
</gene>
<dbReference type="PANTHER" id="PTHR37723">
    <property type="entry name" value="PROTEIN FAR-RED ELONGATED HYPOCOTYL 1"/>
    <property type="match status" value="1"/>
</dbReference>
<protein>
    <submittedName>
        <fullName evidence="1">Uncharacterized protein</fullName>
    </submittedName>
</protein>
<dbReference type="AlphaFoldDB" id="A0A427AC55"/>
<dbReference type="InterPro" id="IPR037766">
    <property type="entry name" value="FHY1"/>
</dbReference>
<dbReference type="EMBL" id="AMZH03002979">
    <property type="protein sequence ID" value="RRT73803.1"/>
    <property type="molecule type" value="Genomic_DNA"/>
</dbReference>
<evidence type="ECO:0000313" key="1">
    <source>
        <dbReference type="EMBL" id="RRT73803.1"/>
    </source>
</evidence>